<evidence type="ECO:0000313" key="3">
    <source>
        <dbReference type="EMBL" id="SJM64116.1"/>
    </source>
</evidence>
<dbReference type="RefSeq" id="WP_218778269.1">
    <property type="nucleotide sequence ID" value="NZ_FUHW01000028.1"/>
</dbReference>
<protein>
    <submittedName>
        <fullName evidence="3">CAAX amino terminal protease family protein</fullName>
    </submittedName>
</protein>
<feature type="transmembrane region" description="Helical" evidence="1">
    <location>
        <begin position="64"/>
        <end position="87"/>
    </location>
</feature>
<dbReference type="PANTHER" id="PTHR35797">
    <property type="entry name" value="PROTEASE-RELATED"/>
    <property type="match status" value="1"/>
</dbReference>
<name>A0A1R4G7H7_9MICC</name>
<proteinExistence type="predicted"/>
<keyword evidence="1" id="KW-0472">Membrane</keyword>
<keyword evidence="1" id="KW-1133">Transmembrane helix</keyword>
<feature type="transmembrane region" description="Helical" evidence="1">
    <location>
        <begin position="236"/>
        <end position="254"/>
    </location>
</feature>
<accession>A0A1R4G7H7</accession>
<evidence type="ECO:0000256" key="1">
    <source>
        <dbReference type="SAM" id="Phobius"/>
    </source>
</evidence>
<keyword evidence="3" id="KW-0645">Protease</keyword>
<evidence type="ECO:0000259" key="2">
    <source>
        <dbReference type="Pfam" id="PF02517"/>
    </source>
</evidence>
<dbReference type="GO" id="GO:0006508">
    <property type="term" value="P:proteolysis"/>
    <property type="evidence" value="ECO:0007669"/>
    <property type="project" value="UniProtKB-KW"/>
</dbReference>
<dbReference type="Proteomes" id="UP000195913">
    <property type="component" value="Unassembled WGS sequence"/>
</dbReference>
<feature type="transmembrane region" description="Helical" evidence="1">
    <location>
        <begin position="134"/>
        <end position="154"/>
    </location>
</feature>
<sequence>MTTTELLPDHATGSMRNLIRRRPLMTFFVLTNVLSWLGWLPYILSMNGLGIWAYSFPEFLGTSQFAGVIPGAFLGPIGSALLVTTVADGRSGLRSWAGRLWRWRVSWQWYAITLLGVPAAMLLTGFAFSGGKISAPSLTAIALYVPLLLLQMITTGLAEEPGWRDFALPRLQQRFGALGAAMILGPLWALWHLPLFLTEWGGWPEANWIRPVAFILFCIAFNVVMSWVFNRTGQSLPLSMLMHVSVNTFASIIWTETFPAITGDLVLPATATGAIVAAVLVIVTTRGQLGYVPGGGQEDVLDGAV</sequence>
<dbReference type="AlphaFoldDB" id="A0A1R4G7H7"/>
<keyword evidence="3" id="KW-0378">Hydrolase</keyword>
<organism evidence="3 4">
    <name type="scientific">Arthrobacter rhombi</name>
    <dbReference type="NCBI Taxonomy" id="71253"/>
    <lineage>
        <taxon>Bacteria</taxon>
        <taxon>Bacillati</taxon>
        <taxon>Actinomycetota</taxon>
        <taxon>Actinomycetes</taxon>
        <taxon>Micrococcales</taxon>
        <taxon>Micrococcaceae</taxon>
        <taxon>Arthrobacter</taxon>
    </lineage>
</organism>
<dbReference type="PANTHER" id="PTHR35797:SF1">
    <property type="entry name" value="PROTEASE"/>
    <property type="match status" value="1"/>
</dbReference>
<dbReference type="GO" id="GO:0004175">
    <property type="term" value="F:endopeptidase activity"/>
    <property type="evidence" value="ECO:0007669"/>
    <property type="project" value="UniProtKB-ARBA"/>
</dbReference>
<dbReference type="InterPro" id="IPR003675">
    <property type="entry name" value="Rce1/LyrA-like_dom"/>
</dbReference>
<feature type="transmembrane region" description="Helical" evidence="1">
    <location>
        <begin position="107"/>
        <end position="128"/>
    </location>
</feature>
<dbReference type="InterPro" id="IPR042150">
    <property type="entry name" value="MmRce1-like"/>
</dbReference>
<keyword evidence="1" id="KW-0812">Transmembrane</keyword>
<dbReference type="Pfam" id="PF02517">
    <property type="entry name" value="Rce1-like"/>
    <property type="match status" value="1"/>
</dbReference>
<reference evidence="3 4" key="1">
    <citation type="submission" date="2017-02" db="EMBL/GenBank/DDBJ databases">
        <authorList>
            <person name="Peterson S.W."/>
        </authorList>
    </citation>
    <scope>NUCLEOTIDE SEQUENCE [LARGE SCALE GENOMIC DNA]</scope>
    <source>
        <strain evidence="3 4">B Ar 00.02</strain>
    </source>
</reference>
<feature type="transmembrane region" description="Helical" evidence="1">
    <location>
        <begin position="24"/>
        <end position="44"/>
    </location>
</feature>
<feature type="domain" description="CAAX prenyl protease 2/Lysostaphin resistance protein A-like" evidence="2">
    <location>
        <begin position="144"/>
        <end position="249"/>
    </location>
</feature>
<dbReference type="GO" id="GO:0080120">
    <property type="term" value="P:CAAX-box protein maturation"/>
    <property type="evidence" value="ECO:0007669"/>
    <property type="project" value="UniProtKB-ARBA"/>
</dbReference>
<gene>
    <name evidence="3" type="ORF">FM101_08365</name>
</gene>
<dbReference type="EMBL" id="FUHW01000028">
    <property type="protein sequence ID" value="SJM64116.1"/>
    <property type="molecule type" value="Genomic_DNA"/>
</dbReference>
<keyword evidence="4" id="KW-1185">Reference proteome</keyword>
<evidence type="ECO:0000313" key="4">
    <source>
        <dbReference type="Proteomes" id="UP000195913"/>
    </source>
</evidence>
<feature type="transmembrane region" description="Helical" evidence="1">
    <location>
        <begin position="266"/>
        <end position="283"/>
    </location>
</feature>
<feature type="transmembrane region" description="Helical" evidence="1">
    <location>
        <begin position="208"/>
        <end position="229"/>
    </location>
</feature>
<feature type="transmembrane region" description="Helical" evidence="1">
    <location>
        <begin position="175"/>
        <end position="196"/>
    </location>
</feature>